<protein>
    <recommendedName>
        <fullName evidence="3">HTH tetR-type domain-containing protein</fullName>
    </recommendedName>
</protein>
<dbReference type="PANTHER" id="PTHR43479:SF11">
    <property type="entry name" value="ACREF_ENVCD OPERON REPRESSOR-RELATED"/>
    <property type="match status" value="1"/>
</dbReference>
<dbReference type="Pfam" id="PF00440">
    <property type="entry name" value="TetR_N"/>
    <property type="match status" value="1"/>
</dbReference>
<dbReference type="InterPro" id="IPR050624">
    <property type="entry name" value="HTH-type_Tx_Regulator"/>
</dbReference>
<dbReference type="SUPFAM" id="SSF46689">
    <property type="entry name" value="Homeodomain-like"/>
    <property type="match status" value="1"/>
</dbReference>
<reference evidence="5" key="1">
    <citation type="submission" date="2018-05" db="EMBL/GenBank/DDBJ databases">
        <title>Genome Sequencing of selected type strains of the family Eggerthellaceae.</title>
        <authorList>
            <person name="Danylec N."/>
            <person name="Stoll D.A."/>
            <person name="Doetsch A."/>
            <person name="Huch M."/>
        </authorList>
    </citation>
    <scope>NUCLEOTIDE SEQUENCE [LARGE SCALE GENOMIC DNA]</scope>
    <source>
        <strain evidence="5">DSM 17537</strain>
    </source>
</reference>
<keyword evidence="5" id="KW-1185">Reference proteome</keyword>
<dbReference type="InterPro" id="IPR001647">
    <property type="entry name" value="HTH_TetR"/>
</dbReference>
<dbReference type="AlphaFoldDB" id="A0A3N0AHX2"/>
<accession>A0A3N0AHX2</accession>
<evidence type="ECO:0000256" key="1">
    <source>
        <dbReference type="ARBA" id="ARBA00023125"/>
    </source>
</evidence>
<evidence type="ECO:0000256" key="2">
    <source>
        <dbReference type="PROSITE-ProRule" id="PRU00335"/>
    </source>
</evidence>
<dbReference type="PANTHER" id="PTHR43479">
    <property type="entry name" value="ACREF/ENVCD OPERON REPRESSOR-RELATED"/>
    <property type="match status" value="1"/>
</dbReference>
<evidence type="ECO:0000313" key="5">
    <source>
        <dbReference type="Proteomes" id="UP000267368"/>
    </source>
</evidence>
<evidence type="ECO:0000313" key="4">
    <source>
        <dbReference type="EMBL" id="RNL21430.1"/>
    </source>
</evidence>
<gene>
    <name evidence="4" type="ORF">DMP07_00855</name>
</gene>
<dbReference type="GO" id="GO:0003677">
    <property type="term" value="F:DNA binding"/>
    <property type="evidence" value="ECO:0007669"/>
    <property type="project" value="UniProtKB-UniRule"/>
</dbReference>
<feature type="domain" description="HTH tetR-type" evidence="3">
    <location>
        <begin position="17"/>
        <end position="77"/>
    </location>
</feature>
<name>A0A3N0AHX2_9ACTN</name>
<comment type="caution">
    <text evidence="4">The sequence shown here is derived from an EMBL/GenBank/DDBJ whole genome shotgun (WGS) entry which is preliminary data.</text>
</comment>
<dbReference type="Proteomes" id="UP000267368">
    <property type="component" value="Unassembled WGS sequence"/>
</dbReference>
<proteinExistence type="predicted"/>
<sequence>MPIERTMKTKKVDRRVLKTRKALFEAFDRLLCTKDYDKITISELAREADIDRKTFYLHYSSIDDMIDDKVDAMVAEILDDVEEDMRRRSGEAANASERVEPDLHVFFAGVNRAMMAHLPMKEHIFSAMPATVLADRLARPLAKEVRLRAADRLKVEDDVLEIYIASLVGGILGAYSAWIERGMKVPDERVSDIASRMLGVCVREFFEMNGEVLGR</sequence>
<dbReference type="PROSITE" id="PS50977">
    <property type="entry name" value="HTH_TETR_2"/>
    <property type="match status" value="1"/>
</dbReference>
<evidence type="ECO:0000259" key="3">
    <source>
        <dbReference type="PROSITE" id="PS50977"/>
    </source>
</evidence>
<dbReference type="EMBL" id="QICB01000001">
    <property type="protein sequence ID" value="RNL21430.1"/>
    <property type="molecule type" value="Genomic_DNA"/>
</dbReference>
<feature type="DNA-binding region" description="H-T-H motif" evidence="2">
    <location>
        <begin position="40"/>
        <end position="59"/>
    </location>
</feature>
<keyword evidence="1 2" id="KW-0238">DNA-binding</keyword>
<organism evidence="4 5">
    <name type="scientific">Slackia faecicanis</name>
    <dbReference type="NCBI Taxonomy" id="255723"/>
    <lineage>
        <taxon>Bacteria</taxon>
        <taxon>Bacillati</taxon>
        <taxon>Actinomycetota</taxon>
        <taxon>Coriobacteriia</taxon>
        <taxon>Eggerthellales</taxon>
        <taxon>Eggerthellaceae</taxon>
        <taxon>Slackia</taxon>
    </lineage>
</organism>
<dbReference type="Gene3D" id="1.10.357.10">
    <property type="entry name" value="Tetracycline Repressor, domain 2"/>
    <property type="match status" value="1"/>
</dbReference>
<dbReference type="InterPro" id="IPR009057">
    <property type="entry name" value="Homeodomain-like_sf"/>
</dbReference>